<proteinExistence type="predicted"/>
<dbReference type="EMBL" id="CP047418">
    <property type="protein sequence ID" value="QLL78008.1"/>
    <property type="molecule type" value="Genomic_DNA"/>
</dbReference>
<dbReference type="Proteomes" id="UP000510886">
    <property type="component" value="Chromosome"/>
</dbReference>
<evidence type="ECO:0000313" key="1">
    <source>
        <dbReference type="EMBL" id="QLL78008.1"/>
    </source>
</evidence>
<organism evidence="1 2">
    <name type="scientific">Ligilactobacillus saerimneri</name>
    <dbReference type="NCBI Taxonomy" id="228229"/>
    <lineage>
        <taxon>Bacteria</taxon>
        <taxon>Bacillati</taxon>
        <taxon>Bacillota</taxon>
        <taxon>Bacilli</taxon>
        <taxon>Lactobacillales</taxon>
        <taxon>Lactobacillaceae</taxon>
        <taxon>Ligilactobacillus</taxon>
    </lineage>
</organism>
<sequence>MMMLMMKKQLDVGSLLINHVLTSTLVMKQALQGYFASKRYYPIFMDGE</sequence>
<protein>
    <submittedName>
        <fullName evidence="1">Uncharacterized protein</fullName>
    </submittedName>
</protein>
<name>A0A7H9EJX4_9LACO</name>
<gene>
    <name evidence="1" type="ORF">GTO87_04935</name>
</gene>
<dbReference type="RefSeq" id="WP_155824481.1">
    <property type="nucleotide sequence ID" value="NZ_CANCVW010000008.1"/>
</dbReference>
<reference evidence="1 2" key="1">
    <citation type="submission" date="2020-01" db="EMBL/GenBank/DDBJ databases">
        <title>Complete and circular genome sequences of six lactobacillus isolates from horses.</title>
        <authorList>
            <person name="Hassan H.M."/>
        </authorList>
    </citation>
    <scope>NUCLEOTIDE SEQUENCE [LARGE SCALE GENOMIC DNA]</scope>
    <source>
        <strain evidence="1 2">1A</strain>
    </source>
</reference>
<evidence type="ECO:0000313" key="2">
    <source>
        <dbReference type="Proteomes" id="UP000510886"/>
    </source>
</evidence>
<dbReference type="AlphaFoldDB" id="A0A7H9EJX4"/>
<accession>A0A7H9EJX4</accession>
<dbReference type="KEGG" id="lsw:GTO87_04935"/>